<keyword evidence="6" id="KW-1185">Reference proteome</keyword>
<evidence type="ECO:0000259" key="4">
    <source>
        <dbReference type="PROSITE" id="PS51253"/>
    </source>
</evidence>
<keyword evidence="2" id="KW-0238">DNA-binding</keyword>
<dbReference type="GO" id="GO:0005634">
    <property type="term" value="C:nucleus"/>
    <property type="evidence" value="ECO:0007669"/>
    <property type="project" value="UniProtKB-SubCell"/>
</dbReference>
<dbReference type="PANTHER" id="PTHR19303:SF74">
    <property type="entry name" value="POGO TRANSPOSABLE ELEMENT WITH KRAB DOMAIN"/>
    <property type="match status" value="1"/>
</dbReference>
<keyword evidence="3" id="KW-0539">Nucleus</keyword>
<dbReference type="InterPro" id="IPR007889">
    <property type="entry name" value="HTH_Psq"/>
</dbReference>
<accession>A0AAV8WIC9</accession>
<dbReference type="Gene3D" id="3.30.420.10">
    <property type="entry name" value="Ribonuclease H-like superfamily/Ribonuclease H"/>
    <property type="match status" value="1"/>
</dbReference>
<evidence type="ECO:0000256" key="2">
    <source>
        <dbReference type="ARBA" id="ARBA00023125"/>
    </source>
</evidence>
<sequence length="324" mass="37414">MCIQMTPTKKLQYSEQDLQNALLAVENGLSYNKASKSFKIPKTTLIYKYQGKTPMPRKMGPSIILTAEEENLLVNWLFHMCDRGFPATKDTLLDSIQLLMKNLKRENPFTNNRPGRRWYELFQNRHPELTVRVSQSLSRARASVTEGAIRNWFSEAKAYLDLQKYFDISNDSNRVFNCDESAFFLSPKESKVLVRKGEDAVYNFINNDEKECLTALIMCNTAGQLPPPMVVYSYKRIPQKVVEQVPKEWGVGRTENGWMTGESFYEYITNIFYSWLVENKVELPIILFVDGHTSHLTMALSEFCSKKGIILVFLFPNSTQSYNL</sequence>
<comment type="caution">
    <text evidence="5">The sequence shown here is derived from an EMBL/GenBank/DDBJ whole genome shotgun (WGS) entry which is preliminary data.</text>
</comment>
<dbReference type="SUPFAM" id="SSF46689">
    <property type="entry name" value="Homeodomain-like"/>
    <property type="match status" value="1"/>
</dbReference>
<evidence type="ECO:0000256" key="3">
    <source>
        <dbReference type="ARBA" id="ARBA00023242"/>
    </source>
</evidence>
<dbReference type="InterPro" id="IPR004875">
    <property type="entry name" value="DDE_SF_endonuclease_dom"/>
</dbReference>
<dbReference type="InterPro" id="IPR009057">
    <property type="entry name" value="Homeodomain-like_sf"/>
</dbReference>
<gene>
    <name evidence="5" type="ORF">NQ314_021375</name>
</gene>
<evidence type="ECO:0000313" key="5">
    <source>
        <dbReference type="EMBL" id="KAJ8926254.1"/>
    </source>
</evidence>
<dbReference type="AlphaFoldDB" id="A0AAV8WIC9"/>
<dbReference type="Pfam" id="PF03184">
    <property type="entry name" value="DDE_1"/>
    <property type="match status" value="1"/>
</dbReference>
<dbReference type="Gene3D" id="1.10.10.60">
    <property type="entry name" value="Homeodomain-like"/>
    <property type="match status" value="1"/>
</dbReference>
<dbReference type="PANTHER" id="PTHR19303">
    <property type="entry name" value="TRANSPOSON"/>
    <property type="match status" value="1"/>
</dbReference>
<dbReference type="InterPro" id="IPR006600">
    <property type="entry name" value="HTH_CenpB_DNA-bd_dom"/>
</dbReference>
<evidence type="ECO:0000313" key="6">
    <source>
        <dbReference type="Proteomes" id="UP001162156"/>
    </source>
</evidence>
<dbReference type="Pfam" id="PF05225">
    <property type="entry name" value="HTH_psq"/>
    <property type="match status" value="1"/>
</dbReference>
<dbReference type="GO" id="GO:0003677">
    <property type="term" value="F:DNA binding"/>
    <property type="evidence" value="ECO:0007669"/>
    <property type="project" value="UniProtKB-KW"/>
</dbReference>
<dbReference type="InterPro" id="IPR036397">
    <property type="entry name" value="RNaseH_sf"/>
</dbReference>
<dbReference type="PROSITE" id="PS51253">
    <property type="entry name" value="HTH_CENPB"/>
    <property type="match status" value="1"/>
</dbReference>
<protein>
    <recommendedName>
        <fullName evidence="4">HTH CENPB-type domain-containing protein</fullName>
    </recommendedName>
</protein>
<organism evidence="5 6">
    <name type="scientific">Rhamnusium bicolor</name>
    <dbReference type="NCBI Taxonomy" id="1586634"/>
    <lineage>
        <taxon>Eukaryota</taxon>
        <taxon>Metazoa</taxon>
        <taxon>Ecdysozoa</taxon>
        <taxon>Arthropoda</taxon>
        <taxon>Hexapoda</taxon>
        <taxon>Insecta</taxon>
        <taxon>Pterygota</taxon>
        <taxon>Neoptera</taxon>
        <taxon>Endopterygota</taxon>
        <taxon>Coleoptera</taxon>
        <taxon>Polyphaga</taxon>
        <taxon>Cucujiformia</taxon>
        <taxon>Chrysomeloidea</taxon>
        <taxon>Cerambycidae</taxon>
        <taxon>Lepturinae</taxon>
        <taxon>Rhagiini</taxon>
        <taxon>Rhamnusium</taxon>
    </lineage>
</organism>
<dbReference type="InterPro" id="IPR050863">
    <property type="entry name" value="CenT-Element_Derived"/>
</dbReference>
<dbReference type="EMBL" id="JANEYF010005962">
    <property type="protein sequence ID" value="KAJ8926254.1"/>
    <property type="molecule type" value="Genomic_DNA"/>
</dbReference>
<evidence type="ECO:0000256" key="1">
    <source>
        <dbReference type="ARBA" id="ARBA00004123"/>
    </source>
</evidence>
<reference evidence="5" key="1">
    <citation type="journal article" date="2023" name="Insect Mol. Biol.">
        <title>Genome sequencing provides insights into the evolution of gene families encoding plant cell wall-degrading enzymes in longhorned beetles.</title>
        <authorList>
            <person name="Shin N.R."/>
            <person name="Okamura Y."/>
            <person name="Kirsch R."/>
            <person name="Pauchet Y."/>
        </authorList>
    </citation>
    <scope>NUCLEOTIDE SEQUENCE</scope>
    <source>
        <strain evidence="5">RBIC_L_NR</strain>
    </source>
</reference>
<feature type="domain" description="HTH CENPB-type" evidence="4">
    <location>
        <begin position="57"/>
        <end position="132"/>
    </location>
</feature>
<dbReference type="Proteomes" id="UP001162156">
    <property type="component" value="Unassembled WGS sequence"/>
</dbReference>
<name>A0AAV8WIC9_9CUCU</name>
<proteinExistence type="predicted"/>
<comment type="subcellular location">
    <subcellularLocation>
        <location evidence="1">Nucleus</location>
    </subcellularLocation>
</comment>